<dbReference type="EMBL" id="CALNXK010000010">
    <property type="protein sequence ID" value="CAH3042829.1"/>
    <property type="molecule type" value="Genomic_DNA"/>
</dbReference>
<reference evidence="1 2" key="1">
    <citation type="submission" date="2022-05" db="EMBL/GenBank/DDBJ databases">
        <authorList>
            <consortium name="Genoscope - CEA"/>
            <person name="William W."/>
        </authorList>
    </citation>
    <scope>NUCLEOTIDE SEQUENCE [LARGE SCALE GENOMIC DNA]</scope>
</reference>
<gene>
    <name evidence="1" type="ORF">PLOB_00000651</name>
</gene>
<keyword evidence="2" id="KW-1185">Reference proteome</keyword>
<comment type="caution">
    <text evidence="1">The sequence shown here is derived from an EMBL/GenBank/DDBJ whole genome shotgun (WGS) entry which is preliminary data.</text>
</comment>
<protein>
    <submittedName>
        <fullName evidence="1">Uncharacterized protein</fullName>
    </submittedName>
</protein>
<evidence type="ECO:0000313" key="1">
    <source>
        <dbReference type="EMBL" id="CAH3042829.1"/>
    </source>
</evidence>
<dbReference type="Proteomes" id="UP001159405">
    <property type="component" value="Unassembled WGS sequence"/>
</dbReference>
<accession>A0ABN8N4G0</accession>
<sequence>MSSDQRRLSVSSIRRFPVEVREELNRFLRRSSWQCLTREFSIDVLTGLKAEALDNIADFVNSDYPEFQEDVRKRVTTLKSTKRGKTQSFKGKSKVGFHSYFYRFWLVGQHNDEDLYDIVFCHICRKEEFDFFLCLDKVIKGGAHTLASVPQAIKAMIGAIPARVMPFLERGVFLEGEKERPEAAPAQEGAVSPYTDLTQDLGDRLTEYELVEDLIERGTLEENADGTLSIRLQ</sequence>
<organism evidence="1 2">
    <name type="scientific">Porites lobata</name>
    <dbReference type="NCBI Taxonomy" id="104759"/>
    <lineage>
        <taxon>Eukaryota</taxon>
        <taxon>Metazoa</taxon>
        <taxon>Cnidaria</taxon>
        <taxon>Anthozoa</taxon>
        <taxon>Hexacorallia</taxon>
        <taxon>Scleractinia</taxon>
        <taxon>Fungiina</taxon>
        <taxon>Poritidae</taxon>
        <taxon>Porites</taxon>
    </lineage>
</organism>
<evidence type="ECO:0000313" key="2">
    <source>
        <dbReference type="Proteomes" id="UP001159405"/>
    </source>
</evidence>
<proteinExistence type="predicted"/>
<name>A0ABN8N4G0_9CNID</name>